<evidence type="ECO:0000313" key="12">
    <source>
        <dbReference type="Proteomes" id="UP000186736"/>
    </source>
</evidence>
<keyword evidence="7 8" id="KW-0472">Membrane</keyword>
<evidence type="ECO:0000256" key="4">
    <source>
        <dbReference type="ARBA" id="ARBA00022679"/>
    </source>
</evidence>
<dbReference type="AlphaFoldDB" id="A0A1Q9QZD7"/>
<evidence type="ECO:0000256" key="1">
    <source>
        <dbReference type="ARBA" id="ARBA00004429"/>
    </source>
</evidence>
<dbReference type="EMBL" id="MKZO01000046">
    <property type="protein sequence ID" value="OLS60521.1"/>
    <property type="molecule type" value="Genomic_DNA"/>
</dbReference>
<organism evidence="11 12">
    <name type="scientific">Pseudomonas putida</name>
    <name type="common">Arthrobacter siderocapsulatus</name>
    <dbReference type="NCBI Taxonomy" id="303"/>
    <lineage>
        <taxon>Bacteria</taxon>
        <taxon>Pseudomonadati</taxon>
        <taxon>Pseudomonadota</taxon>
        <taxon>Gammaproteobacteria</taxon>
        <taxon>Pseudomonadales</taxon>
        <taxon>Pseudomonadaceae</taxon>
        <taxon>Pseudomonas</taxon>
    </lineage>
</organism>
<dbReference type="InterPro" id="IPR000917">
    <property type="entry name" value="Sulfatase_N"/>
</dbReference>
<dbReference type="GO" id="GO:0005886">
    <property type="term" value="C:plasma membrane"/>
    <property type="evidence" value="ECO:0007669"/>
    <property type="project" value="UniProtKB-SubCell"/>
</dbReference>
<keyword evidence="6 8" id="KW-1133">Transmembrane helix</keyword>
<protein>
    <submittedName>
        <fullName evidence="11">Phosphoethanolamine transferase EptA</fullName>
        <ecNumber evidence="11">2.7.-.-</ecNumber>
    </submittedName>
</protein>
<name>A0A1Q9QZD7_PSEPU</name>
<dbReference type="RefSeq" id="WP_043860449.1">
    <property type="nucleotide sequence ID" value="NZ_MKZO01000046.1"/>
</dbReference>
<dbReference type="Pfam" id="PF08019">
    <property type="entry name" value="EptA_B_N"/>
    <property type="match status" value="1"/>
</dbReference>
<keyword evidence="2" id="KW-1003">Cell membrane</keyword>
<comment type="subcellular location">
    <subcellularLocation>
        <location evidence="1">Cell inner membrane</location>
        <topology evidence="1">Multi-pass membrane protein</topology>
    </subcellularLocation>
</comment>
<dbReference type="NCBIfam" id="NF028537">
    <property type="entry name" value="P_eth_NH2_trans"/>
    <property type="match status" value="1"/>
</dbReference>
<dbReference type="Proteomes" id="UP000186736">
    <property type="component" value="Unassembled WGS sequence"/>
</dbReference>
<feature type="transmembrane region" description="Helical" evidence="8">
    <location>
        <begin position="168"/>
        <end position="188"/>
    </location>
</feature>
<dbReference type="InterPro" id="IPR012549">
    <property type="entry name" value="EptA-like_N"/>
</dbReference>
<dbReference type="EC" id="2.7.-.-" evidence="11"/>
<dbReference type="CDD" id="cd16017">
    <property type="entry name" value="LptA"/>
    <property type="match status" value="1"/>
</dbReference>
<feature type="transmembrane region" description="Helical" evidence="8">
    <location>
        <begin position="64"/>
        <end position="87"/>
    </location>
</feature>
<proteinExistence type="predicted"/>
<dbReference type="Gene3D" id="3.40.720.10">
    <property type="entry name" value="Alkaline Phosphatase, subunit A"/>
    <property type="match status" value="1"/>
</dbReference>
<feature type="transmembrane region" description="Helical" evidence="8">
    <location>
        <begin position="30"/>
        <end position="52"/>
    </location>
</feature>
<sequence>MTPPEFDVKTLPGKLALFIRNARKEGVSTNLLVGFVTAWLLTFANSELWALIWKLVFKKNDINWLLAGSLPVLVFAWVFTVLSLLSWWRLAKPLLCLVLISAAFASYFMSTYGIVIDYTMFTNVVETDIGEVFELLNWKLFLWVAIVGGLPVYIISQVPIRRKPWAKALASRLVVLSLALVALSGILLSQYQSYASLLRNNREIRLILVPTNLFAAGHGYLKRQLATPKTLTVIGSDAVVNRQGAVRKPKLLVLALGETARAANFSLNGYSRETNPELQKRNVISFSNVSSCGTATAVSLPCMFLDVGKDGYKDGLAKSREGLLDVLQRAGINVMWTDNNSGCKGVCDRVPNRKVALSTDSQLCTSDECKDGVLLAEMEDFIKSLEGDAVLVLHYKGSHGPAYYKRYPSQFRKFEPVCETNELDKCKQQEVVNAYDNSILYTDYVTSALIDILAANTRFDTALMYVSDHGESLGEGGLYLHGLPYAMAPSEQTKVPLVLWMSDPMAKNEGLDVGCLRAQASSPLSHDNLFHTVLGMMSVQTSSYRSMLDFTAPCRPLDVSSKSVSYRSIP</sequence>
<evidence type="ECO:0000256" key="5">
    <source>
        <dbReference type="ARBA" id="ARBA00022692"/>
    </source>
</evidence>
<accession>A0A1Q9QZD7</accession>
<feature type="domain" description="Phosphoethanolamine transferase N-terminal" evidence="10">
    <location>
        <begin position="75"/>
        <end position="224"/>
    </location>
</feature>
<evidence type="ECO:0000313" key="11">
    <source>
        <dbReference type="EMBL" id="OLS60521.1"/>
    </source>
</evidence>
<gene>
    <name evidence="11" type="primary">eptA_1</name>
    <name evidence="11" type="ORF">PSEMO_46180</name>
</gene>
<evidence type="ECO:0000256" key="2">
    <source>
        <dbReference type="ARBA" id="ARBA00022475"/>
    </source>
</evidence>
<evidence type="ECO:0000256" key="6">
    <source>
        <dbReference type="ARBA" id="ARBA00022989"/>
    </source>
</evidence>
<feature type="transmembrane region" description="Helical" evidence="8">
    <location>
        <begin position="136"/>
        <end position="156"/>
    </location>
</feature>
<feature type="transmembrane region" description="Helical" evidence="8">
    <location>
        <begin position="94"/>
        <end position="116"/>
    </location>
</feature>
<dbReference type="SUPFAM" id="SSF53649">
    <property type="entry name" value="Alkaline phosphatase-like"/>
    <property type="match status" value="1"/>
</dbReference>
<keyword evidence="4 11" id="KW-0808">Transferase</keyword>
<dbReference type="GO" id="GO:0009244">
    <property type="term" value="P:lipopolysaccharide core region biosynthetic process"/>
    <property type="evidence" value="ECO:0007669"/>
    <property type="project" value="TreeGrafter"/>
</dbReference>
<dbReference type="Pfam" id="PF00884">
    <property type="entry name" value="Sulfatase"/>
    <property type="match status" value="1"/>
</dbReference>
<dbReference type="InterPro" id="IPR058130">
    <property type="entry name" value="PEA_transf_C"/>
</dbReference>
<dbReference type="GO" id="GO:0016776">
    <property type="term" value="F:phosphotransferase activity, phosphate group as acceptor"/>
    <property type="evidence" value="ECO:0007669"/>
    <property type="project" value="TreeGrafter"/>
</dbReference>
<keyword evidence="3" id="KW-0997">Cell inner membrane</keyword>
<keyword evidence="5 8" id="KW-0812">Transmembrane</keyword>
<evidence type="ECO:0000259" key="9">
    <source>
        <dbReference type="Pfam" id="PF00884"/>
    </source>
</evidence>
<feature type="domain" description="Sulfatase N-terminal" evidence="9">
    <location>
        <begin position="252"/>
        <end position="538"/>
    </location>
</feature>
<evidence type="ECO:0000256" key="7">
    <source>
        <dbReference type="ARBA" id="ARBA00023136"/>
    </source>
</evidence>
<dbReference type="InterPro" id="IPR017850">
    <property type="entry name" value="Alkaline_phosphatase_core_sf"/>
</dbReference>
<evidence type="ECO:0000256" key="8">
    <source>
        <dbReference type="SAM" id="Phobius"/>
    </source>
</evidence>
<evidence type="ECO:0000256" key="3">
    <source>
        <dbReference type="ARBA" id="ARBA00022519"/>
    </source>
</evidence>
<evidence type="ECO:0000259" key="10">
    <source>
        <dbReference type="Pfam" id="PF08019"/>
    </source>
</evidence>
<dbReference type="PANTHER" id="PTHR30443:SF0">
    <property type="entry name" value="PHOSPHOETHANOLAMINE TRANSFERASE EPTA"/>
    <property type="match status" value="1"/>
</dbReference>
<dbReference type="OrthoDB" id="9786870at2"/>
<comment type="caution">
    <text evidence="11">The sequence shown here is derived from an EMBL/GenBank/DDBJ whole genome shotgun (WGS) entry which is preliminary data.</text>
</comment>
<dbReference type="PANTHER" id="PTHR30443">
    <property type="entry name" value="INNER MEMBRANE PROTEIN"/>
    <property type="match status" value="1"/>
</dbReference>
<dbReference type="InterPro" id="IPR040423">
    <property type="entry name" value="PEA_transferase"/>
</dbReference>
<reference evidence="11 12" key="1">
    <citation type="submission" date="2016-10" db="EMBL/GenBank/DDBJ databases">
        <title>Genome Sequence of Pseudomonas putida GM4FR.</title>
        <authorList>
            <person name="Poehlein A."/>
            <person name="Wemheuer F."/>
            <person name="Hollensteiner J."/>
            <person name="Wemheuer B."/>
        </authorList>
    </citation>
    <scope>NUCLEOTIDE SEQUENCE [LARGE SCALE GENOMIC DNA]</scope>
    <source>
        <strain evidence="11 12">GM4FR</strain>
    </source>
</reference>